<evidence type="ECO:0000256" key="8">
    <source>
        <dbReference type="ARBA" id="ARBA00023010"/>
    </source>
</evidence>
<feature type="transmembrane region" description="Helical" evidence="10">
    <location>
        <begin position="449"/>
        <end position="473"/>
    </location>
</feature>
<feature type="domain" description="Protein export membrane protein SecD/SecF C-terminal" evidence="12">
    <location>
        <begin position="339"/>
        <end position="501"/>
    </location>
</feature>
<gene>
    <name evidence="10 15" type="primary">secD</name>
    <name evidence="15" type="ORF">GF339_22770</name>
</gene>
<keyword evidence="9 10" id="KW-0472">Membrane</keyword>
<comment type="similarity">
    <text evidence="10">Belongs to the SecD/SecF family. SecD subfamily.</text>
</comment>
<dbReference type="Proteomes" id="UP000649604">
    <property type="component" value="Unassembled WGS sequence"/>
</dbReference>
<dbReference type="FunFam" id="1.20.1640.10:FF:000004">
    <property type="entry name" value="Protein translocase subunit SecD"/>
    <property type="match status" value="1"/>
</dbReference>
<evidence type="ECO:0000259" key="12">
    <source>
        <dbReference type="Pfam" id="PF02355"/>
    </source>
</evidence>
<keyword evidence="3 10" id="KW-1003">Cell membrane</keyword>
<dbReference type="PANTHER" id="PTHR30081">
    <property type="entry name" value="PROTEIN-EXPORT MEMBRANE PROTEIN SEC"/>
    <property type="match status" value="1"/>
</dbReference>
<feature type="domain" description="Protein translocase subunit SecDF P1" evidence="13">
    <location>
        <begin position="139"/>
        <end position="197"/>
    </location>
</feature>
<dbReference type="InterPro" id="IPR048631">
    <property type="entry name" value="SecD_1st"/>
</dbReference>
<feature type="transmembrane region" description="Helical" evidence="10">
    <location>
        <begin position="7"/>
        <end position="24"/>
    </location>
</feature>
<keyword evidence="5 10" id="KW-0812">Transmembrane</keyword>
<evidence type="ECO:0000256" key="6">
    <source>
        <dbReference type="ARBA" id="ARBA00022927"/>
    </source>
</evidence>
<comment type="function">
    <text evidence="10">Part of the Sec protein translocase complex. Interacts with the SecYEG preprotein conducting channel. SecDF uses the proton motive force (PMF) to complete protein translocation after the ATP-dependent function of SecA.</text>
</comment>
<evidence type="ECO:0000256" key="10">
    <source>
        <dbReference type="HAMAP-Rule" id="MF_01463"/>
    </source>
</evidence>
<evidence type="ECO:0000256" key="3">
    <source>
        <dbReference type="ARBA" id="ARBA00022475"/>
    </source>
</evidence>
<keyword evidence="6 10" id="KW-0653">Protein transport</keyword>
<keyword evidence="7 10" id="KW-1133">Transmembrane helix</keyword>
<comment type="subcellular location">
    <subcellularLocation>
        <location evidence="1 10">Cell membrane</location>
        <topology evidence="1 10">Multi-pass membrane protein</topology>
    </subcellularLocation>
</comment>
<keyword evidence="4" id="KW-0997">Cell inner membrane</keyword>
<dbReference type="GO" id="GO:0015450">
    <property type="term" value="F:protein-transporting ATPase activity"/>
    <property type="evidence" value="ECO:0007669"/>
    <property type="project" value="InterPro"/>
</dbReference>
<feature type="transmembrane region" description="Helical" evidence="10">
    <location>
        <begin position="385"/>
        <end position="403"/>
    </location>
</feature>
<dbReference type="Gene3D" id="3.30.1360.200">
    <property type="match status" value="1"/>
</dbReference>
<evidence type="ECO:0000256" key="9">
    <source>
        <dbReference type="ARBA" id="ARBA00023136"/>
    </source>
</evidence>
<evidence type="ECO:0000259" key="13">
    <source>
        <dbReference type="Pfam" id="PF21760"/>
    </source>
</evidence>
<evidence type="ECO:0000256" key="5">
    <source>
        <dbReference type="ARBA" id="ARBA00022692"/>
    </source>
</evidence>
<evidence type="ECO:0000256" key="4">
    <source>
        <dbReference type="ARBA" id="ARBA00022519"/>
    </source>
</evidence>
<dbReference type="GO" id="GO:0065002">
    <property type="term" value="P:intracellular protein transmembrane transport"/>
    <property type="evidence" value="ECO:0007669"/>
    <property type="project" value="UniProtKB-UniRule"/>
</dbReference>
<feature type="domain" description="SecDF P1 head subdomain" evidence="14">
    <location>
        <begin position="230"/>
        <end position="335"/>
    </location>
</feature>
<dbReference type="SUPFAM" id="SSF82866">
    <property type="entry name" value="Multidrug efflux transporter AcrB transmembrane domain"/>
    <property type="match status" value="1"/>
</dbReference>
<dbReference type="Pfam" id="PF02355">
    <property type="entry name" value="SecD_SecF_C"/>
    <property type="match status" value="1"/>
</dbReference>
<dbReference type="InterPro" id="IPR054384">
    <property type="entry name" value="SecDF_P1_head"/>
</dbReference>
<dbReference type="PANTHER" id="PTHR30081:SF1">
    <property type="entry name" value="PROTEIN TRANSLOCASE SUBUNIT SECD"/>
    <property type="match status" value="1"/>
</dbReference>
<dbReference type="GO" id="GO:0043952">
    <property type="term" value="P:protein transport by the Sec complex"/>
    <property type="evidence" value="ECO:0007669"/>
    <property type="project" value="UniProtKB-UniRule"/>
</dbReference>
<dbReference type="FunFam" id="3.30.1360.200:FF:000002">
    <property type="entry name" value="Preprotein translocase subunit SecD"/>
    <property type="match status" value="1"/>
</dbReference>
<feature type="transmembrane region" description="Helical" evidence="10">
    <location>
        <begin position="360"/>
        <end position="378"/>
    </location>
</feature>
<dbReference type="EMBL" id="WJJP01000731">
    <property type="protein sequence ID" value="MBD3327427.1"/>
    <property type="molecule type" value="Genomic_DNA"/>
</dbReference>
<keyword evidence="11" id="KW-0175">Coiled coil</keyword>
<proteinExistence type="inferred from homology"/>
<dbReference type="GO" id="GO:0006605">
    <property type="term" value="P:protein targeting"/>
    <property type="evidence" value="ECO:0007669"/>
    <property type="project" value="UniProtKB-UniRule"/>
</dbReference>
<evidence type="ECO:0000259" key="14">
    <source>
        <dbReference type="Pfam" id="PF22599"/>
    </source>
</evidence>
<reference evidence="15" key="1">
    <citation type="submission" date="2019-11" db="EMBL/GenBank/DDBJ databases">
        <title>Microbial mats filling the niche in hypersaline microbial mats.</title>
        <authorList>
            <person name="Wong H.L."/>
            <person name="Macleod F.I."/>
            <person name="White R.A. III"/>
            <person name="Burns B.P."/>
        </authorList>
    </citation>
    <scope>NUCLEOTIDE SEQUENCE</scope>
    <source>
        <strain evidence="15">Rbin_158</strain>
    </source>
</reference>
<dbReference type="NCBIfam" id="TIGR00916">
    <property type="entry name" value="2A0604s01"/>
    <property type="match status" value="1"/>
</dbReference>
<dbReference type="InterPro" id="IPR048634">
    <property type="entry name" value="SecD_SecF_C"/>
</dbReference>
<evidence type="ECO:0000313" key="15">
    <source>
        <dbReference type="EMBL" id="MBD3327427.1"/>
    </source>
</evidence>
<dbReference type="Gene3D" id="3.30.70.3400">
    <property type="match status" value="2"/>
</dbReference>
<dbReference type="InterPro" id="IPR022813">
    <property type="entry name" value="SecD/SecF_arch_bac"/>
</dbReference>
<feature type="coiled-coil region" evidence="11">
    <location>
        <begin position="53"/>
        <end position="112"/>
    </location>
</feature>
<evidence type="ECO:0000256" key="11">
    <source>
        <dbReference type="SAM" id="Coils"/>
    </source>
</evidence>
<keyword evidence="8 10" id="KW-0811">Translocation</keyword>
<evidence type="ECO:0000256" key="7">
    <source>
        <dbReference type="ARBA" id="ARBA00022989"/>
    </source>
</evidence>
<evidence type="ECO:0000313" key="16">
    <source>
        <dbReference type="Proteomes" id="UP000649604"/>
    </source>
</evidence>
<dbReference type="InterPro" id="IPR022646">
    <property type="entry name" value="SecD/SecF_CS"/>
</dbReference>
<feature type="transmembrane region" description="Helical" evidence="10">
    <location>
        <begin position="409"/>
        <end position="428"/>
    </location>
</feature>
<sequence>MKGDLKWKVPLIVVCVLFSVWYLFPLDDAINLGLDLQGGLHLVLEVQAESVVENELVRAKETLNRELKRERIKVSSITVDDSNALKITASSNEDLEKLNEYLDEEFSSFERKKAMLANPLTTTIGLPSDVVEAWKENAIKQALMTIRNRVDEFGLTEPVIQRQGKKRIIVELAGEKDPQRAIDLIGKTAELRFQLVRDLAESKETLLERYDSKLPEGTEILTSAPETKNSGNFGAYLVEREAEVTGADLKDARVSKDELGMPAVSFEFDRDGARRFGALTEENIGNALAIVLDETVQSAPVIRSRITDRGQITGNFTSEEANDLAIVLRAGALPAPVKILENISVGPSLGEDSIQAGKQAIMIGGIVVILFMLVYYKVSGLIANVALLFNLLFIMGILAYFQATLTLPGLAGIALTVGMAVDANVLIFERIKEERRRGKTLRSAVENGFTRAHLTILDANLTTLIAAVVLFQFGTGPVKGFAVTLSIGILSTLFTALILSKVIFDVLLQTAHLKRISM</sequence>
<dbReference type="Pfam" id="PF22599">
    <property type="entry name" value="SecDF_P1_head"/>
    <property type="match status" value="1"/>
</dbReference>
<organism evidence="15 16">
    <name type="scientific">candidate division KSB3 bacterium</name>
    <dbReference type="NCBI Taxonomy" id="2044937"/>
    <lineage>
        <taxon>Bacteria</taxon>
        <taxon>candidate division KSB3</taxon>
    </lineage>
</organism>
<evidence type="ECO:0000256" key="1">
    <source>
        <dbReference type="ARBA" id="ARBA00004651"/>
    </source>
</evidence>
<dbReference type="InterPro" id="IPR055344">
    <property type="entry name" value="SecD_SecF_C_bact"/>
</dbReference>
<dbReference type="Gene3D" id="1.20.1640.10">
    <property type="entry name" value="Multidrug efflux transporter AcrB transmembrane domain"/>
    <property type="match status" value="1"/>
</dbReference>
<accession>A0A9D5K152</accession>
<dbReference type="HAMAP" id="MF_01463_B">
    <property type="entry name" value="SecD_B"/>
    <property type="match status" value="1"/>
</dbReference>
<feature type="transmembrane region" description="Helical" evidence="10">
    <location>
        <begin position="485"/>
        <end position="508"/>
    </location>
</feature>
<evidence type="ECO:0000256" key="2">
    <source>
        <dbReference type="ARBA" id="ARBA00022448"/>
    </source>
</evidence>
<comment type="subunit">
    <text evidence="10">Forms a complex with SecF. Part of the essential Sec protein translocation apparatus which comprises SecA, SecYEG and auxiliary proteins SecDF. Other proteins may also be involved.</text>
</comment>
<dbReference type="Pfam" id="PF21760">
    <property type="entry name" value="SecD_1st"/>
    <property type="match status" value="1"/>
</dbReference>
<dbReference type="InterPro" id="IPR005791">
    <property type="entry name" value="SecD"/>
</dbReference>
<dbReference type="AlphaFoldDB" id="A0A9D5K152"/>
<keyword evidence="2 10" id="KW-0813">Transport</keyword>
<comment type="caution">
    <text evidence="15">The sequence shown here is derived from an EMBL/GenBank/DDBJ whole genome shotgun (WGS) entry which is preliminary data.</text>
</comment>
<name>A0A9D5K152_9BACT</name>
<dbReference type="InterPro" id="IPR001036">
    <property type="entry name" value="Acrflvin-R"/>
</dbReference>
<dbReference type="GO" id="GO:0005886">
    <property type="term" value="C:plasma membrane"/>
    <property type="evidence" value="ECO:0007669"/>
    <property type="project" value="UniProtKB-SubCell"/>
</dbReference>
<dbReference type="Pfam" id="PF07549">
    <property type="entry name" value="Sec_GG"/>
    <property type="match status" value="1"/>
</dbReference>
<dbReference type="NCBIfam" id="TIGR01129">
    <property type="entry name" value="secD"/>
    <property type="match status" value="1"/>
</dbReference>
<protein>
    <recommendedName>
        <fullName evidence="10">Protein translocase subunit SecD</fullName>
    </recommendedName>
</protein>
<dbReference type="PRINTS" id="PR00702">
    <property type="entry name" value="ACRIFLAVINRP"/>
</dbReference>